<dbReference type="AlphaFoldDB" id="A0AAN9AMY8"/>
<protein>
    <recommendedName>
        <fullName evidence="3">snRNA-activating protein complex subunit 3</fullName>
    </recommendedName>
    <alternativeName>
        <fullName evidence="10">Small nuclear RNA-activating complex polypeptide 3</fullName>
    </alternativeName>
</protein>
<name>A0AAN9AMY8_9CAEN</name>
<evidence type="ECO:0000256" key="10">
    <source>
        <dbReference type="ARBA" id="ARBA00029606"/>
    </source>
</evidence>
<dbReference type="PANTHER" id="PTHR13421:SF16">
    <property type="entry name" value="SNRNA-ACTIVATING PROTEIN COMPLEX SUBUNIT 3"/>
    <property type="match status" value="1"/>
</dbReference>
<evidence type="ECO:0000256" key="2">
    <source>
        <dbReference type="ARBA" id="ARBA00010410"/>
    </source>
</evidence>
<comment type="subcellular location">
    <subcellularLocation>
        <location evidence="1">Nucleus</location>
    </subcellularLocation>
</comment>
<evidence type="ECO:0000256" key="8">
    <source>
        <dbReference type="ARBA" id="ARBA00025193"/>
    </source>
</evidence>
<accession>A0AAN9AMY8</accession>
<evidence type="ECO:0000256" key="9">
    <source>
        <dbReference type="ARBA" id="ARBA00025958"/>
    </source>
</evidence>
<dbReference type="InterPro" id="IPR022042">
    <property type="entry name" value="snRNA-activating_su3"/>
</dbReference>
<dbReference type="GO" id="GO:0001046">
    <property type="term" value="F:core promoter sequence-specific DNA binding"/>
    <property type="evidence" value="ECO:0007669"/>
    <property type="project" value="TreeGrafter"/>
</dbReference>
<evidence type="ECO:0000256" key="1">
    <source>
        <dbReference type="ARBA" id="ARBA00004123"/>
    </source>
</evidence>
<evidence type="ECO:0000256" key="3">
    <source>
        <dbReference type="ARBA" id="ARBA00013634"/>
    </source>
</evidence>
<comment type="subunit">
    <text evidence="9">Part of the SNAPc complex composed of 5 subunits: SNAPC1, SNAPC2, SNAPC3, SNAPC4 and SNAPC5. SNAPC3 interacts with SNAPC1.</text>
</comment>
<evidence type="ECO:0000256" key="5">
    <source>
        <dbReference type="ARBA" id="ARBA00023125"/>
    </source>
</evidence>
<evidence type="ECO:0000256" key="6">
    <source>
        <dbReference type="ARBA" id="ARBA00023163"/>
    </source>
</evidence>
<dbReference type="PANTHER" id="PTHR13421">
    <property type="entry name" value="SNRNA-ACTIVATING PROTEIN COMPLEX SUBUNIT 3"/>
    <property type="match status" value="1"/>
</dbReference>
<organism evidence="11 12">
    <name type="scientific">Littorina saxatilis</name>
    <dbReference type="NCBI Taxonomy" id="31220"/>
    <lineage>
        <taxon>Eukaryota</taxon>
        <taxon>Metazoa</taxon>
        <taxon>Spiralia</taxon>
        <taxon>Lophotrochozoa</taxon>
        <taxon>Mollusca</taxon>
        <taxon>Gastropoda</taxon>
        <taxon>Caenogastropoda</taxon>
        <taxon>Littorinimorpha</taxon>
        <taxon>Littorinoidea</taxon>
        <taxon>Littorinidae</taxon>
        <taxon>Littorina</taxon>
    </lineage>
</organism>
<dbReference type="GO" id="GO:0005634">
    <property type="term" value="C:nucleus"/>
    <property type="evidence" value="ECO:0007669"/>
    <property type="project" value="UniProtKB-SubCell"/>
</dbReference>
<dbReference type="Pfam" id="PF12251">
    <property type="entry name" value="SNAPC3"/>
    <property type="match status" value="1"/>
</dbReference>
<dbReference type="EMBL" id="JBAMIC010000061">
    <property type="protein sequence ID" value="KAK7089903.1"/>
    <property type="molecule type" value="Genomic_DNA"/>
</dbReference>
<comment type="caution">
    <text evidence="11">The sequence shown here is derived from an EMBL/GenBank/DDBJ whole genome shotgun (WGS) entry which is preliminary data.</text>
</comment>
<dbReference type="GO" id="GO:0019185">
    <property type="term" value="C:snRNA-activating protein complex"/>
    <property type="evidence" value="ECO:0007669"/>
    <property type="project" value="TreeGrafter"/>
</dbReference>
<sequence length="97" mass="11455">MVFNKEYIDVYGRLLHCDDPQDVTMYPFQLSETVTRRIICRSCMMDSAKWVVHDSQLTPESPCFMCHTCFTLLHYDQNGQKICNFKAYKYRQKTGPS</sequence>
<dbReference type="GO" id="GO:0042795">
    <property type="term" value="P:snRNA transcription by RNA polymerase II"/>
    <property type="evidence" value="ECO:0007669"/>
    <property type="project" value="TreeGrafter"/>
</dbReference>
<keyword evidence="4" id="KW-0805">Transcription regulation</keyword>
<keyword evidence="6" id="KW-0804">Transcription</keyword>
<evidence type="ECO:0000313" key="12">
    <source>
        <dbReference type="Proteomes" id="UP001374579"/>
    </source>
</evidence>
<gene>
    <name evidence="11" type="ORF">V1264_024598</name>
</gene>
<dbReference type="GO" id="GO:0001006">
    <property type="term" value="F:RNA polymerase III type 3 promoter sequence-specific DNA binding"/>
    <property type="evidence" value="ECO:0007669"/>
    <property type="project" value="TreeGrafter"/>
</dbReference>
<keyword evidence="5" id="KW-0238">DNA-binding</keyword>
<proteinExistence type="inferred from homology"/>
<evidence type="ECO:0000256" key="4">
    <source>
        <dbReference type="ARBA" id="ARBA00023015"/>
    </source>
</evidence>
<comment type="similarity">
    <text evidence="2">Belongs to the SNAPC3/SRD2 family.</text>
</comment>
<keyword evidence="7" id="KW-0539">Nucleus</keyword>
<comment type="function">
    <text evidence="8">Part of the SNAPc complex required for the transcription of both RNA polymerase II and III small-nuclear RNA genes. Binds to the proximal sequence element (PSE), a non-TATA-box basal promoter element common to these 2 types of genes. Recruits TBP and BRF2 to the U6 snRNA TATA box.</text>
</comment>
<reference evidence="11 12" key="1">
    <citation type="submission" date="2024-02" db="EMBL/GenBank/DDBJ databases">
        <title>Chromosome-scale genome assembly of the rough periwinkle Littorina saxatilis.</title>
        <authorList>
            <person name="De Jode A."/>
            <person name="Faria R."/>
            <person name="Formenti G."/>
            <person name="Sims Y."/>
            <person name="Smith T.P."/>
            <person name="Tracey A."/>
            <person name="Wood J.M.D."/>
            <person name="Zagrodzka Z.B."/>
            <person name="Johannesson K."/>
            <person name="Butlin R.K."/>
            <person name="Leder E.H."/>
        </authorList>
    </citation>
    <scope>NUCLEOTIDE SEQUENCE [LARGE SCALE GENOMIC DNA]</scope>
    <source>
        <strain evidence="11">Snail1</strain>
        <tissue evidence="11">Muscle</tissue>
    </source>
</reference>
<dbReference type="GO" id="GO:0003681">
    <property type="term" value="F:bent DNA binding"/>
    <property type="evidence" value="ECO:0007669"/>
    <property type="project" value="TreeGrafter"/>
</dbReference>
<evidence type="ECO:0000313" key="11">
    <source>
        <dbReference type="EMBL" id="KAK7089903.1"/>
    </source>
</evidence>
<dbReference type="GO" id="GO:0000978">
    <property type="term" value="F:RNA polymerase II cis-regulatory region sequence-specific DNA binding"/>
    <property type="evidence" value="ECO:0007669"/>
    <property type="project" value="TreeGrafter"/>
</dbReference>
<evidence type="ECO:0000256" key="7">
    <source>
        <dbReference type="ARBA" id="ARBA00023242"/>
    </source>
</evidence>
<keyword evidence="12" id="KW-1185">Reference proteome</keyword>
<dbReference type="GO" id="GO:0042796">
    <property type="term" value="P:snRNA transcription by RNA polymerase III"/>
    <property type="evidence" value="ECO:0007669"/>
    <property type="project" value="TreeGrafter"/>
</dbReference>
<dbReference type="Proteomes" id="UP001374579">
    <property type="component" value="Unassembled WGS sequence"/>
</dbReference>